<dbReference type="PROSITE" id="PS50889">
    <property type="entry name" value="S4"/>
    <property type="match status" value="1"/>
</dbReference>
<dbReference type="InterPro" id="IPR002942">
    <property type="entry name" value="S4_RNA-bd"/>
</dbReference>
<gene>
    <name evidence="7" type="ORF">HNQ37_001457</name>
</gene>
<dbReference type="FunFam" id="3.10.290.10:FF:000003">
    <property type="entry name" value="Pseudouridine synthase"/>
    <property type="match status" value="1"/>
</dbReference>
<dbReference type="Gene3D" id="3.30.70.1560">
    <property type="entry name" value="Alpha-L RNA-binding motif"/>
    <property type="match status" value="1"/>
</dbReference>
<dbReference type="InterPro" id="IPR018496">
    <property type="entry name" value="PsdUridine_synth_RsuA/RluB_CS"/>
</dbReference>
<evidence type="ECO:0000256" key="1">
    <source>
        <dbReference type="ARBA" id="ARBA00008348"/>
    </source>
</evidence>
<dbReference type="InterPro" id="IPR006145">
    <property type="entry name" value="PsdUridine_synth_RsuA/RluA"/>
</dbReference>
<accession>A0A841C3N0</accession>
<feature type="domain" description="RNA-binding S4" evidence="6">
    <location>
        <begin position="3"/>
        <end position="61"/>
    </location>
</feature>
<dbReference type="InterPro" id="IPR020094">
    <property type="entry name" value="TruA/RsuA/RluB/E/F_N"/>
</dbReference>
<dbReference type="InterPro" id="IPR050343">
    <property type="entry name" value="RsuA_PseudoU_synthase"/>
</dbReference>
<evidence type="ECO:0000256" key="2">
    <source>
        <dbReference type="ARBA" id="ARBA00022884"/>
    </source>
</evidence>
<dbReference type="InterPro" id="IPR020103">
    <property type="entry name" value="PsdUridine_synth_cat_dom_sf"/>
</dbReference>
<dbReference type="InterPro" id="IPR000748">
    <property type="entry name" value="PsdUridine_synth_RsuA/RluB/E/F"/>
</dbReference>
<dbReference type="GO" id="GO:0003723">
    <property type="term" value="F:RNA binding"/>
    <property type="evidence" value="ECO:0007669"/>
    <property type="project" value="UniProtKB-KW"/>
</dbReference>
<dbReference type="CDD" id="cd02553">
    <property type="entry name" value="PseudoU_synth_RsuA"/>
    <property type="match status" value="1"/>
</dbReference>
<dbReference type="PANTHER" id="PTHR47683">
    <property type="entry name" value="PSEUDOURIDINE SYNTHASE FAMILY PROTEIN-RELATED"/>
    <property type="match status" value="1"/>
</dbReference>
<dbReference type="SUPFAM" id="SSF55120">
    <property type="entry name" value="Pseudouridine synthase"/>
    <property type="match status" value="1"/>
</dbReference>
<evidence type="ECO:0000259" key="6">
    <source>
        <dbReference type="SMART" id="SM00363"/>
    </source>
</evidence>
<protein>
    <recommendedName>
        <fullName evidence="5">Pseudouridine synthase</fullName>
        <ecNumber evidence="5">5.4.99.-</ecNumber>
    </recommendedName>
</protein>
<dbReference type="Pfam" id="PF01479">
    <property type="entry name" value="S4"/>
    <property type="match status" value="1"/>
</dbReference>
<proteinExistence type="inferred from homology"/>
<dbReference type="GO" id="GO:0120159">
    <property type="term" value="F:rRNA pseudouridine synthase activity"/>
    <property type="evidence" value="ECO:0007669"/>
    <property type="project" value="UniProtKB-ARBA"/>
</dbReference>
<reference evidence="7 8" key="1">
    <citation type="submission" date="2020-08" db="EMBL/GenBank/DDBJ databases">
        <title>Genomic Encyclopedia of Type Strains, Phase IV (KMG-IV): sequencing the most valuable type-strain genomes for metagenomic binning, comparative biology and taxonomic classification.</title>
        <authorList>
            <person name="Goeker M."/>
        </authorList>
    </citation>
    <scope>NUCLEOTIDE SEQUENCE [LARGE SCALE GENOMIC DNA]</scope>
    <source>
        <strain evidence="7 8">DSM 14925</strain>
    </source>
</reference>
<dbReference type="EMBL" id="JACHHV010000030">
    <property type="protein sequence ID" value="MBB5888556.1"/>
    <property type="molecule type" value="Genomic_DNA"/>
</dbReference>
<evidence type="ECO:0000313" key="8">
    <source>
        <dbReference type="Proteomes" id="UP000562464"/>
    </source>
</evidence>
<name>A0A841C3N0_9LACT</name>
<dbReference type="AlphaFoldDB" id="A0A841C3N0"/>
<dbReference type="Gene3D" id="3.30.70.580">
    <property type="entry name" value="Pseudouridine synthase I, catalytic domain, N-terminal subdomain"/>
    <property type="match status" value="1"/>
</dbReference>
<evidence type="ECO:0000256" key="5">
    <source>
        <dbReference type="RuleBase" id="RU003887"/>
    </source>
</evidence>
<dbReference type="InterPro" id="IPR042092">
    <property type="entry name" value="PsdUridine_s_RsuA/RluB/E/F_cat"/>
</dbReference>
<dbReference type="SUPFAM" id="SSF55174">
    <property type="entry name" value="Alpha-L RNA-binding motif"/>
    <property type="match status" value="1"/>
</dbReference>
<dbReference type="GO" id="GO:0005829">
    <property type="term" value="C:cytosol"/>
    <property type="evidence" value="ECO:0007669"/>
    <property type="project" value="UniProtKB-ARBA"/>
</dbReference>
<dbReference type="PANTHER" id="PTHR47683:SF4">
    <property type="entry name" value="PSEUDOURIDINE SYNTHASE"/>
    <property type="match status" value="1"/>
</dbReference>
<dbReference type="GO" id="GO:0000455">
    <property type="term" value="P:enzyme-directed rRNA pseudouridine synthesis"/>
    <property type="evidence" value="ECO:0007669"/>
    <property type="project" value="UniProtKB-ARBA"/>
</dbReference>
<dbReference type="NCBIfam" id="TIGR00093">
    <property type="entry name" value="pseudouridine synthase"/>
    <property type="match status" value="1"/>
</dbReference>
<organism evidence="7 8">
    <name type="scientific">Lactovum miscens</name>
    <dbReference type="NCBI Taxonomy" id="190387"/>
    <lineage>
        <taxon>Bacteria</taxon>
        <taxon>Bacillati</taxon>
        <taxon>Bacillota</taxon>
        <taxon>Bacilli</taxon>
        <taxon>Lactobacillales</taxon>
        <taxon>Streptococcaceae</taxon>
        <taxon>Lactovum</taxon>
    </lineage>
</organism>
<dbReference type="EC" id="5.4.99.-" evidence="5"/>
<comment type="similarity">
    <text evidence="1 5">Belongs to the pseudouridine synthase RsuA family.</text>
</comment>
<keyword evidence="3 5" id="KW-0413">Isomerase</keyword>
<keyword evidence="2 4" id="KW-0694">RNA-binding</keyword>
<sequence length="250" mass="28532">MSMRLDKYLASAGLGSRTDVKVLLKKGRVTVDGLVQKDGKFQVDKNSDEIKFDGQGLNYQKFFYYMLNKPAGVVSATRDNLDKTVVQLLSESNFRKDIFPVGRLDKNTEGLLILTNDGVLGHNLTQPKKHVEKEYFAHIDGRVTDKMIVIFKEGLMLKNGEVALPAELFIDKIYENSKTQLGVASDIHVIIHEGKFHQVKRMFEAVDMYVLYLKRIRMGKLKLDKRLALGEYRSLTDEEVLLLKTESKFL</sequence>
<keyword evidence="8" id="KW-1185">Reference proteome</keyword>
<dbReference type="PROSITE" id="PS01149">
    <property type="entry name" value="PSI_RSU"/>
    <property type="match status" value="1"/>
</dbReference>
<dbReference type="Pfam" id="PF00849">
    <property type="entry name" value="PseudoU_synth_2"/>
    <property type="match status" value="1"/>
</dbReference>
<evidence type="ECO:0000256" key="3">
    <source>
        <dbReference type="ARBA" id="ARBA00023235"/>
    </source>
</evidence>
<evidence type="ECO:0000256" key="4">
    <source>
        <dbReference type="PROSITE-ProRule" id="PRU00182"/>
    </source>
</evidence>
<comment type="caution">
    <text evidence="7">The sequence shown here is derived from an EMBL/GenBank/DDBJ whole genome shotgun (WGS) entry which is preliminary data.</text>
</comment>
<dbReference type="FunFam" id="3.30.70.1560:FF:000001">
    <property type="entry name" value="Pseudouridine synthase"/>
    <property type="match status" value="1"/>
</dbReference>
<evidence type="ECO:0000313" key="7">
    <source>
        <dbReference type="EMBL" id="MBB5888556.1"/>
    </source>
</evidence>
<dbReference type="CDD" id="cd00165">
    <property type="entry name" value="S4"/>
    <property type="match status" value="1"/>
</dbReference>
<dbReference type="SMART" id="SM00363">
    <property type="entry name" value="S4"/>
    <property type="match status" value="1"/>
</dbReference>
<dbReference type="Gene3D" id="3.10.290.10">
    <property type="entry name" value="RNA-binding S4 domain"/>
    <property type="match status" value="1"/>
</dbReference>
<dbReference type="Proteomes" id="UP000562464">
    <property type="component" value="Unassembled WGS sequence"/>
</dbReference>
<dbReference type="InterPro" id="IPR036986">
    <property type="entry name" value="S4_RNA-bd_sf"/>
</dbReference>